<protein>
    <submittedName>
        <fullName evidence="1">Uncharacterized protein</fullName>
    </submittedName>
</protein>
<dbReference type="RefSeq" id="WP_274141475.1">
    <property type="nucleotide sequence ID" value="NZ_JAJUBB010000004.1"/>
</dbReference>
<proteinExistence type="predicted"/>
<sequence length="76" mass="8897">MDRIIEEELWNYVCFERDDNIYLTYVGQSGHATVDYTVKLNAYEVNLVKSGHSSVKRLLGGFNQTRFIIPPFWPIK</sequence>
<reference evidence="1" key="1">
    <citation type="submission" date="2021-12" db="EMBL/GenBank/DDBJ databases">
        <title>Enterovibrio ZSDZ35 sp. nov. and Enterovibrio ZSDZ42 sp. nov., isolated from coastal seawater in Qingdao.</title>
        <authorList>
            <person name="Zhang P."/>
        </authorList>
    </citation>
    <scope>NUCLEOTIDE SEQUENCE</scope>
    <source>
        <strain evidence="1">ZSDZ35</strain>
    </source>
</reference>
<comment type="caution">
    <text evidence="1">The sequence shown here is derived from an EMBL/GenBank/DDBJ whole genome shotgun (WGS) entry which is preliminary data.</text>
</comment>
<name>A0ABT5QJH1_9GAMM</name>
<dbReference type="Proteomes" id="UP001149821">
    <property type="component" value="Unassembled WGS sequence"/>
</dbReference>
<gene>
    <name evidence="1" type="ORF">LRP49_07980</name>
</gene>
<evidence type="ECO:0000313" key="1">
    <source>
        <dbReference type="EMBL" id="MDD1781142.1"/>
    </source>
</evidence>
<organism evidence="1 2">
    <name type="scientific">Enterovibrio qingdaonensis</name>
    <dbReference type="NCBI Taxonomy" id="2899818"/>
    <lineage>
        <taxon>Bacteria</taxon>
        <taxon>Pseudomonadati</taxon>
        <taxon>Pseudomonadota</taxon>
        <taxon>Gammaproteobacteria</taxon>
        <taxon>Vibrionales</taxon>
        <taxon>Vibrionaceae</taxon>
        <taxon>Enterovibrio</taxon>
    </lineage>
</organism>
<dbReference type="EMBL" id="JAJUBB010000004">
    <property type="protein sequence ID" value="MDD1781142.1"/>
    <property type="molecule type" value="Genomic_DNA"/>
</dbReference>
<accession>A0ABT5QJH1</accession>
<keyword evidence="2" id="KW-1185">Reference proteome</keyword>
<evidence type="ECO:0000313" key="2">
    <source>
        <dbReference type="Proteomes" id="UP001149821"/>
    </source>
</evidence>